<dbReference type="EMBL" id="BAABKE010000005">
    <property type="protein sequence ID" value="GAA5100672.1"/>
    <property type="molecule type" value="Genomic_DNA"/>
</dbReference>
<reference evidence="2" key="1">
    <citation type="journal article" date="2019" name="Int. J. Syst. Evol. Microbiol.">
        <title>The Global Catalogue of Microorganisms (GCM) 10K type strain sequencing project: providing services to taxonomists for standard genome sequencing and annotation.</title>
        <authorList>
            <consortium name="The Broad Institute Genomics Platform"/>
            <consortium name="The Broad Institute Genome Sequencing Center for Infectious Disease"/>
            <person name="Wu L."/>
            <person name="Ma J."/>
        </authorList>
    </citation>
    <scope>NUCLEOTIDE SEQUENCE [LARGE SCALE GENOMIC DNA]</scope>
    <source>
        <strain evidence="2">JCM 18424</strain>
    </source>
</reference>
<sequence length="191" mass="22119">MKKLYDELLENAQDNDSFILRHSLSKFVRLNFDLIEKLLPMISMKLLCEMLSNDTKVLINYSSFKTACNRTSKNKHTNNLVTLTDTATLSNNPIHAIPNGSNSQQSIQSNIEKDHDLSDIEKNLRANNMDSVTIKMVLDSKATWDDLCKACPELKSLNPLYRMNKDRKIRQYLKQLNLEEHMKLLKPYTDK</sequence>
<dbReference type="Proteomes" id="UP001500631">
    <property type="component" value="Unassembled WGS sequence"/>
</dbReference>
<evidence type="ECO:0000313" key="1">
    <source>
        <dbReference type="EMBL" id="GAA5100672.1"/>
    </source>
</evidence>
<organism evidence="1 2">
    <name type="scientific">Wohlfahrtiimonas larvae</name>
    <dbReference type="NCBI Taxonomy" id="1157986"/>
    <lineage>
        <taxon>Bacteria</taxon>
        <taxon>Pseudomonadati</taxon>
        <taxon>Pseudomonadota</taxon>
        <taxon>Gammaproteobacteria</taxon>
        <taxon>Cardiobacteriales</taxon>
        <taxon>Ignatzschineriaceae</taxon>
        <taxon>Wohlfahrtiimonas</taxon>
    </lineage>
</organism>
<comment type="caution">
    <text evidence="1">The sequence shown here is derived from an EMBL/GenBank/DDBJ whole genome shotgun (WGS) entry which is preliminary data.</text>
</comment>
<name>A0ABP9MSW7_9GAMM</name>
<gene>
    <name evidence="1" type="ORF">GCM10023338_15530</name>
</gene>
<evidence type="ECO:0000313" key="2">
    <source>
        <dbReference type="Proteomes" id="UP001500631"/>
    </source>
</evidence>
<accession>A0ABP9MSW7</accession>
<protein>
    <submittedName>
        <fullName evidence="1">Uncharacterized protein</fullName>
    </submittedName>
</protein>
<proteinExistence type="predicted"/>
<keyword evidence="2" id="KW-1185">Reference proteome</keyword>